<proteinExistence type="inferred from homology"/>
<comment type="caution">
    <text evidence="7">The sequence shown here is derived from an EMBL/GenBank/DDBJ whole genome shotgun (WGS) entry which is preliminary data.</text>
</comment>
<accession>A0ABV8D275</accession>
<organism evidence="7 8">
    <name type="scientific">Streptococcus dentapri</name>
    <dbReference type="NCBI Taxonomy" id="573564"/>
    <lineage>
        <taxon>Bacteria</taxon>
        <taxon>Bacillati</taxon>
        <taxon>Bacillota</taxon>
        <taxon>Bacilli</taxon>
        <taxon>Lactobacillales</taxon>
        <taxon>Streptococcaceae</taxon>
        <taxon>Streptococcus</taxon>
    </lineage>
</organism>
<keyword evidence="3" id="KW-0378">Hydrolase</keyword>
<dbReference type="SUPFAM" id="SSF118010">
    <property type="entry name" value="TM1457-like"/>
    <property type="match status" value="1"/>
</dbReference>
<evidence type="ECO:0000256" key="3">
    <source>
        <dbReference type="ARBA" id="ARBA00022801"/>
    </source>
</evidence>
<dbReference type="GO" id="GO:0006508">
    <property type="term" value="P:proteolysis"/>
    <property type="evidence" value="ECO:0007669"/>
    <property type="project" value="UniProtKB-KW"/>
</dbReference>
<sequence length="110" mass="11911">MIKATFTKDAKGWSEMTIAGHSGSGEYGFDVICASVSMLTLNFANSIEKLTGIEPGLELVDDGGFLRIAKPQGFSPDQEQVWQTLFASVVIGIENLAENAKNYVQQPVIK</sequence>
<dbReference type="GO" id="GO:0008233">
    <property type="term" value="F:peptidase activity"/>
    <property type="evidence" value="ECO:0007669"/>
    <property type="project" value="UniProtKB-KW"/>
</dbReference>
<evidence type="ECO:0000256" key="4">
    <source>
        <dbReference type="ARBA" id="ARBA00022807"/>
    </source>
</evidence>
<evidence type="ECO:0000256" key="5">
    <source>
        <dbReference type="ARBA" id="ARBA00044503"/>
    </source>
</evidence>
<name>A0ABV8D275_9STRE</name>
<dbReference type="PANTHER" id="PTHR39178">
    <property type="entry name" value="HYPOTHETICAL RIBOSOME-ASSOCIATED PROTEIN"/>
    <property type="match status" value="1"/>
</dbReference>
<evidence type="ECO:0000256" key="1">
    <source>
        <dbReference type="ARBA" id="ARBA00022517"/>
    </source>
</evidence>
<evidence type="ECO:0000313" key="7">
    <source>
        <dbReference type="EMBL" id="MFC3932640.1"/>
    </source>
</evidence>
<keyword evidence="2 7" id="KW-0645">Protease</keyword>
<dbReference type="Pfam" id="PF04327">
    <property type="entry name" value="Peptidase_Prp"/>
    <property type="match status" value="1"/>
</dbReference>
<evidence type="ECO:0000256" key="6">
    <source>
        <dbReference type="ARBA" id="ARBA00044538"/>
    </source>
</evidence>
<dbReference type="InterPro" id="IPR007422">
    <property type="entry name" value="Peptidase_Prp"/>
</dbReference>
<evidence type="ECO:0000313" key="8">
    <source>
        <dbReference type="Proteomes" id="UP001595901"/>
    </source>
</evidence>
<gene>
    <name evidence="7" type="ORF">ACFOSE_07705</name>
</gene>
<dbReference type="RefSeq" id="WP_380432196.1">
    <property type="nucleotide sequence ID" value="NZ_JBHSAC010000063.1"/>
</dbReference>
<dbReference type="EMBL" id="JBHSAC010000063">
    <property type="protein sequence ID" value="MFC3932640.1"/>
    <property type="molecule type" value="Genomic_DNA"/>
</dbReference>
<keyword evidence="4" id="KW-0788">Thiol protease</keyword>
<keyword evidence="8" id="KW-1185">Reference proteome</keyword>
<comment type="similarity">
    <text evidence="5">Belongs to the Prp family.</text>
</comment>
<dbReference type="Gene3D" id="3.30.70.1490">
    <property type="entry name" value="Cysteine protease Prp"/>
    <property type="match status" value="1"/>
</dbReference>
<reference evidence="8" key="1">
    <citation type="journal article" date="2019" name="Int. J. Syst. Evol. Microbiol.">
        <title>The Global Catalogue of Microorganisms (GCM) 10K type strain sequencing project: providing services to taxonomists for standard genome sequencing and annotation.</title>
        <authorList>
            <consortium name="The Broad Institute Genomics Platform"/>
            <consortium name="The Broad Institute Genome Sequencing Center for Infectious Disease"/>
            <person name="Wu L."/>
            <person name="Ma J."/>
        </authorList>
    </citation>
    <scope>NUCLEOTIDE SEQUENCE [LARGE SCALE GENOMIC DNA]</scope>
    <source>
        <strain evidence="8">CCUG 58728</strain>
    </source>
</reference>
<dbReference type="PANTHER" id="PTHR39178:SF1">
    <property type="entry name" value="RIBOSOMAL-PROCESSING CYSTEINE PROTEASE PRP"/>
    <property type="match status" value="1"/>
</dbReference>
<keyword evidence="1" id="KW-0690">Ribosome biogenesis</keyword>
<dbReference type="InterPro" id="IPR036764">
    <property type="entry name" value="Peptidase_Prp_sf"/>
</dbReference>
<evidence type="ECO:0000256" key="2">
    <source>
        <dbReference type="ARBA" id="ARBA00022670"/>
    </source>
</evidence>
<dbReference type="Proteomes" id="UP001595901">
    <property type="component" value="Unassembled WGS sequence"/>
</dbReference>
<protein>
    <recommendedName>
        <fullName evidence="6">Ribosomal processing cysteine protease Prp</fullName>
    </recommendedName>
</protein>
<dbReference type="CDD" id="cd16332">
    <property type="entry name" value="Prp-like"/>
    <property type="match status" value="1"/>
</dbReference>